<comment type="caution">
    <text evidence="9">The sequence shown here is derived from an EMBL/GenBank/DDBJ whole genome shotgun (WGS) entry which is preliminary data.</text>
</comment>
<protein>
    <recommendedName>
        <fullName evidence="8">SPX domain-containing protein</fullName>
    </recommendedName>
</protein>
<dbReference type="PANTHER" id="PTHR46140:SF1">
    <property type="entry name" value="VACUOLAR TRANSPORTER CHAPERONE COMPLEX SUBUNIT 4-RELATED"/>
    <property type="match status" value="1"/>
</dbReference>
<evidence type="ECO:0000256" key="1">
    <source>
        <dbReference type="ARBA" id="ARBA00004128"/>
    </source>
</evidence>
<feature type="region of interest" description="Disordered" evidence="6">
    <location>
        <begin position="328"/>
        <end position="358"/>
    </location>
</feature>
<feature type="transmembrane region" description="Helical" evidence="7">
    <location>
        <begin position="399"/>
        <end position="424"/>
    </location>
</feature>
<feature type="transmembrane region" description="Helical" evidence="7">
    <location>
        <begin position="468"/>
        <end position="489"/>
    </location>
</feature>
<evidence type="ECO:0000256" key="2">
    <source>
        <dbReference type="ARBA" id="ARBA00022554"/>
    </source>
</evidence>
<keyword evidence="3 7" id="KW-0812">Transmembrane</keyword>
<sequence>MKYGEKLEKESVPQWNLHNIDYNSLKHYIKVHTTKDQATAIAIPGHQDTELNRFEDELYTELCRQHDRIDLFVTSKVDEIARRQQHLSSQIHRLILRCAVSQRERMSLKRQRRFAKFEADLLQCGDEARSLHRFVEAQVVAFRKILKKYRKWTGSSTLGTRFSDTVLSHPKSFTRRDFSQLQSQHEDLLAILRSASPADNSGIVSPVPEANLPTGPLLDQISPSETIVAQESQQSQGGYWNEYDHGSEAGDAQNGDNDYAIYIDPNEDLKFPGIATLTALFNMPTKKVRAWMGLPEEQRQVDSEQGPLLHRHASGLYGTTLDGGYFTFPPGNNNRPTTSLTDTSLDDDNNTDRTAGAAAGRRSSYGYASSEEFPMGYATHYAALPSINDQSVARYREKVLFWGTWGCFAVAFVLMGIASVLILAGRHKLRLEVDAGATLGIVTSLGAASAALGMTWSRQDQLSWVAKLATWTTFAVVCALNGMLLVLVAGNAPL</sequence>
<reference evidence="9" key="1">
    <citation type="journal article" date="2023" name="Mol. Phylogenet. Evol.">
        <title>Genome-scale phylogeny and comparative genomics of the fungal order Sordariales.</title>
        <authorList>
            <person name="Hensen N."/>
            <person name="Bonometti L."/>
            <person name="Westerberg I."/>
            <person name="Brannstrom I.O."/>
            <person name="Guillou S."/>
            <person name="Cros-Aarteil S."/>
            <person name="Calhoun S."/>
            <person name="Haridas S."/>
            <person name="Kuo A."/>
            <person name="Mondo S."/>
            <person name="Pangilinan J."/>
            <person name="Riley R."/>
            <person name="LaButti K."/>
            <person name="Andreopoulos B."/>
            <person name="Lipzen A."/>
            <person name="Chen C."/>
            <person name="Yan M."/>
            <person name="Daum C."/>
            <person name="Ng V."/>
            <person name="Clum A."/>
            <person name="Steindorff A."/>
            <person name="Ohm R.A."/>
            <person name="Martin F."/>
            <person name="Silar P."/>
            <person name="Natvig D.O."/>
            <person name="Lalanne C."/>
            <person name="Gautier V."/>
            <person name="Ament-Velasquez S.L."/>
            <person name="Kruys A."/>
            <person name="Hutchinson M.I."/>
            <person name="Powell A.J."/>
            <person name="Barry K."/>
            <person name="Miller A.N."/>
            <person name="Grigoriev I.V."/>
            <person name="Debuchy R."/>
            <person name="Gladieux P."/>
            <person name="Hiltunen Thoren M."/>
            <person name="Johannesson H."/>
        </authorList>
    </citation>
    <scope>NUCLEOTIDE SEQUENCE</scope>
    <source>
        <strain evidence="9">CBS 232.78</strain>
    </source>
</reference>
<dbReference type="EMBL" id="JAULSW010000005">
    <property type="protein sequence ID" value="KAK3381290.1"/>
    <property type="molecule type" value="Genomic_DNA"/>
</dbReference>
<reference evidence="9" key="2">
    <citation type="submission" date="2023-06" db="EMBL/GenBank/DDBJ databases">
        <authorList>
            <consortium name="Lawrence Berkeley National Laboratory"/>
            <person name="Haridas S."/>
            <person name="Hensen N."/>
            <person name="Bonometti L."/>
            <person name="Westerberg I."/>
            <person name="Brannstrom I.O."/>
            <person name="Guillou S."/>
            <person name="Cros-Aarteil S."/>
            <person name="Calhoun S."/>
            <person name="Kuo A."/>
            <person name="Mondo S."/>
            <person name="Pangilinan J."/>
            <person name="Riley R."/>
            <person name="LaButti K."/>
            <person name="Andreopoulos B."/>
            <person name="Lipzen A."/>
            <person name="Chen C."/>
            <person name="Yanf M."/>
            <person name="Daum C."/>
            <person name="Ng V."/>
            <person name="Clum A."/>
            <person name="Steindorff A."/>
            <person name="Ohm R."/>
            <person name="Martin F."/>
            <person name="Silar P."/>
            <person name="Natvig D."/>
            <person name="Lalanne C."/>
            <person name="Gautier V."/>
            <person name="Ament-velasquez S.L."/>
            <person name="Kruys A."/>
            <person name="Hutchinson M.I."/>
            <person name="Powell A.J."/>
            <person name="Barry K."/>
            <person name="Miller A.N."/>
            <person name="Grigoriev I.V."/>
            <person name="Debuchy R."/>
            <person name="Gladieux P."/>
            <person name="Thoren M.H."/>
            <person name="Johannesson H."/>
        </authorList>
    </citation>
    <scope>NUCLEOTIDE SEQUENCE</scope>
    <source>
        <strain evidence="9">CBS 232.78</strain>
    </source>
</reference>
<evidence type="ECO:0000259" key="8">
    <source>
        <dbReference type="PROSITE" id="PS51382"/>
    </source>
</evidence>
<keyword evidence="2" id="KW-0926">Vacuole</keyword>
<accession>A0AAE0NGZ9</accession>
<feature type="domain" description="SPX" evidence="8">
    <location>
        <begin position="1"/>
        <end position="163"/>
    </location>
</feature>
<keyword evidence="10" id="KW-1185">Reference proteome</keyword>
<evidence type="ECO:0000313" key="10">
    <source>
        <dbReference type="Proteomes" id="UP001285441"/>
    </source>
</evidence>
<organism evidence="9 10">
    <name type="scientific">Podospora didyma</name>
    <dbReference type="NCBI Taxonomy" id="330526"/>
    <lineage>
        <taxon>Eukaryota</taxon>
        <taxon>Fungi</taxon>
        <taxon>Dikarya</taxon>
        <taxon>Ascomycota</taxon>
        <taxon>Pezizomycotina</taxon>
        <taxon>Sordariomycetes</taxon>
        <taxon>Sordariomycetidae</taxon>
        <taxon>Sordariales</taxon>
        <taxon>Podosporaceae</taxon>
        <taxon>Podospora</taxon>
    </lineage>
</organism>
<evidence type="ECO:0000256" key="3">
    <source>
        <dbReference type="ARBA" id="ARBA00022692"/>
    </source>
</evidence>
<evidence type="ECO:0000256" key="7">
    <source>
        <dbReference type="SAM" id="Phobius"/>
    </source>
</evidence>
<dbReference type="GO" id="GO:0006799">
    <property type="term" value="P:polyphosphate biosynthetic process"/>
    <property type="evidence" value="ECO:0007669"/>
    <property type="project" value="UniProtKB-ARBA"/>
</dbReference>
<comment type="subcellular location">
    <subcellularLocation>
        <location evidence="1">Vacuole membrane</location>
        <topology evidence="1">Multi-pass membrane protein</topology>
    </subcellularLocation>
</comment>
<dbReference type="CDD" id="cd14474">
    <property type="entry name" value="SPX_YDR089W"/>
    <property type="match status" value="1"/>
</dbReference>
<dbReference type="PROSITE" id="PS51382">
    <property type="entry name" value="SPX"/>
    <property type="match status" value="1"/>
</dbReference>
<name>A0AAE0NGZ9_9PEZI</name>
<evidence type="ECO:0000256" key="4">
    <source>
        <dbReference type="ARBA" id="ARBA00022989"/>
    </source>
</evidence>
<gene>
    <name evidence="9" type="ORF">B0H63DRAFT_524019</name>
</gene>
<keyword evidence="4 7" id="KW-1133">Transmembrane helix</keyword>
<dbReference type="InterPro" id="IPR004331">
    <property type="entry name" value="SPX_dom"/>
</dbReference>
<proteinExistence type="predicted"/>
<dbReference type="PANTHER" id="PTHR46140">
    <property type="entry name" value="VACUOLAR TRANSPORTER CHAPERONE 1-RELATED"/>
    <property type="match status" value="1"/>
</dbReference>
<keyword evidence="5 7" id="KW-0472">Membrane</keyword>
<evidence type="ECO:0000313" key="9">
    <source>
        <dbReference type="EMBL" id="KAK3381290.1"/>
    </source>
</evidence>
<dbReference type="Proteomes" id="UP001285441">
    <property type="component" value="Unassembled WGS sequence"/>
</dbReference>
<evidence type="ECO:0000256" key="5">
    <source>
        <dbReference type="ARBA" id="ARBA00023136"/>
    </source>
</evidence>
<feature type="transmembrane region" description="Helical" evidence="7">
    <location>
        <begin position="436"/>
        <end position="456"/>
    </location>
</feature>
<dbReference type="AlphaFoldDB" id="A0AAE0NGZ9"/>
<dbReference type="InterPro" id="IPR051572">
    <property type="entry name" value="VTC_Complex_Subunit"/>
</dbReference>
<evidence type="ECO:0000256" key="6">
    <source>
        <dbReference type="SAM" id="MobiDB-lite"/>
    </source>
</evidence>
<dbReference type="GO" id="GO:0005774">
    <property type="term" value="C:vacuolar membrane"/>
    <property type="evidence" value="ECO:0007669"/>
    <property type="project" value="UniProtKB-SubCell"/>
</dbReference>